<dbReference type="AlphaFoldDB" id="K1T1U4"/>
<reference evidence="6" key="1">
    <citation type="journal article" date="2013" name="Environ. Microbiol.">
        <title>Microbiota from the distal guts of lean and obese adolescents exhibit partial functional redundancy besides clear differences in community structure.</title>
        <authorList>
            <person name="Ferrer M."/>
            <person name="Ruiz A."/>
            <person name="Lanza F."/>
            <person name="Haange S.B."/>
            <person name="Oberbach A."/>
            <person name="Till H."/>
            <person name="Bargiela R."/>
            <person name="Campoy C."/>
            <person name="Segura M.T."/>
            <person name="Richter M."/>
            <person name="von Bergen M."/>
            <person name="Seifert J."/>
            <person name="Suarez A."/>
        </authorList>
    </citation>
    <scope>NUCLEOTIDE SEQUENCE</scope>
</reference>
<dbReference type="EMBL" id="AJWZ01005789">
    <property type="protein sequence ID" value="EKC61614.1"/>
    <property type="molecule type" value="Genomic_DNA"/>
</dbReference>
<dbReference type="Pfam" id="PF07980">
    <property type="entry name" value="SusD_RagB"/>
    <property type="match status" value="1"/>
</dbReference>
<name>K1T1U4_9ZZZZ</name>
<comment type="subcellular location">
    <subcellularLocation>
        <location evidence="1">Cell outer membrane</location>
    </subcellularLocation>
</comment>
<keyword evidence="3" id="KW-0472">Membrane</keyword>
<keyword evidence="2" id="KW-0732">Signal</keyword>
<proteinExistence type="predicted"/>
<evidence type="ECO:0000259" key="5">
    <source>
        <dbReference type="Pfam" id="PF07980"/>
    </source>
</evidence>
<evidence type="ECO:0000313" key="6">
    <source>
        <dbReference type="EMBL" id="EKC61614.1"/>
    </source>
</evidence>
<evidence type="ECO:0000256" key="2">
    <source>
        <dbReference type="ARBA" id="ARBA00022729"/>
    </source>
</evidence>
<feature type="domain" description="RagB/SusD" evidence="5">
    <location>
        <begin position="2"/>
        <end position="143"/>
    </location>
</feature>
<sequence>QVDIVRARVGMKGLAECNPDKNLQSNKDAFIEELLRERACELGMEDARFFDLIRYKRADIFEKQLHGLFIYRLDDNGVRRDLPWRGNDEGKMAYPTHFEYEKFELNNPTRYWWTNGFDPKWYLSPFPSTEVNKGYGLVQNPGW</sequence>
<dbReference type="SUPFAM" id="SSF48452">
    <property type="entry name" value="TPR-like"/>
    <property type="match status" value="1"/>
</dbReference>
<keyword evidence="4" id="KW-0998">Cell outer membrane</keyword>
<evidence type="ECO:0000256" key="4">
    <source>
        <dbReference type="ARBA" id="ARBA00023237"/>
    </source>
</evidence>
<organism evidence="6">
    <name type="scientific">human gut metagenome</name>
    <dbReference type="NCBI Taxonomy" id="408170"/>
    <lineage>
        <taxon>unclassified sequences</taxon>
        <taxon>metagenomes</taxon>
        <taxon>organismal metagenomes</taxon>
    </lineage>
</organism>
<evidence type="ECO:0000256" key="3">
    <source>
        <dbReference type="ARBA" id="ARBA00023136"/>
    </source>
</evidence>
<accession>K1T1U4</accession>
<gene>
    <name evidence="6" type="ORF">OBE_08387</name>
</gene>
<protein>
    <submittedName>
        <fullName evidence="6">Protein containing RagB/SusD domain protein</fullName>
    </submittedName>
</protein>
<feature type="non-terminal residue" evidence="6">
    <location>
        <position position="1"/>
    </location>
</feature>
<evidence type="ECO:0000256" key="1">
    <source>
        <dbReference type="ARBA" id="ARBA00004442"/>
    </source>
</evidence>
<dbReference type="Gene3D" id="1.25.40.390">
    <property type="match status" value="1"/>
</dbReference>
<dbReference type="InterPro" id="IPR011990">
    <property type="entry name" value="TPR-like_helical_dom_sf"/>
</dbReference>
<dbReference type="InterPro" id="IPR012944">
    <property type="entry name" value="SusD_RagB_dom"/>
</dbReference>
<comment type="caution">
    <text evidence="6">The sequence shown here is derived from an EMBL/GenBank/DDBJ whole genome shotgun (WGS) entry which is preliminary data.</text>
</comment>
<dbReference type="GO" id="GO:0009279">
    <property type="term" value="C:cell outer membrane"/>
    <property type="evidence" value="ECO:0007669"/>
    <property type="project" value="UniProtKB-SubCell"/>
</dbReference>